<dbReference type="InterPro" id="IPR001509">
    <property type="entry name" value="Epimerase_deHydtase"/>
</dbReference>
<dbReference type="Pfam" id="PF08338">
    <property type="entry name" value="DUF1731"/>
    <property type="match status" value="1"/>
</dbReference>
<dbReference type="Proteomes" id="UP000256779">
    <property type="component" value="Unassembled WGS sequence"/>
</dbReference>
<reference evidence="4 5" key="1">
    <citation type="submission" date="2018-07" db="EMBL/GenBank/DDBJ databases">
        <title>Genomic Encyclopedia of Type Strains, Phase IV (KMG-IV): sequencing the most valuable type-strain genomes for metagenomic binning, comparative biology and taxonomic classification.</title>
        <authorList>
            <person name="Goeker M."/>
        </authorList>
    </citation>
    <scope>NUCLEOTIDE SEQUENCE [LARGE SCALE GENOMIC DNA]</scope>
    <source>
        <strain evidence="4 5">DSM 4134</strain>
    </source>
</reference>
<dbReference type="SUPFAM" id="SSF51735">
    <property type="entry name" value="NAD(P)-binding Rossmann-fold domains"/>
    <property type="match status" value="1"/>
</dbReference>
<evidence type="ECO:0008006" key="6">
    <source>
        <dbReference type="Google" id="ProtNLM"/>
    </source>
</evidence>
<evidence type="ECO:0000313" key="5">
    <source>
        <dbReference type="Proteomes" id="UP000256779"/>
    </source>
</evidence>
<feature type="domain" description="NAD-dependent epimerase/dehydratase" evidence="2">
    <location>
        <begin position="4"/>
        <end position="131"/>
    </location>
</feature>
<protein>
    <recommendedName>
        <fullName evidence="6">TIGR01777 family protein</fullName>
    </recommendedName>
</protein>
<sequence length="301" mass="32677">MTKILITGGSGLVGSHLSQMLAASGYDVRHLSRSVTGKEQFPTFEWDIAARHIDPLALEGVTHIIHLAGAGVADKKWSPARKKVIVDSRVESTELLRQKVAELDVGLQQFISASAIGIYGADTGDQIVDEEAPHGSDFLAEVVEKWEAAADHFQDITQVAKVRIGVVLSEKGGAMVEVLKPVKAYVGAPLGRGTQYMSWIHIEDLCQIFKYVLEQQLTGTYNATAPNPVTNEALTKSLAKATGRPMFLPNVPAFVMRLMLGEMAQIVLGGNRVSCEKIQSQGYQFKFTNVESAVNDLLTAK</sequence>
<name>A0A3D9L4F0_MARFU</name>
<dbReference type="OrthoDB" id="9801773at2"/>
<organism evidence="4 5">
    <name type="scientific">Marinoscillum furvescens DSM 4134</name>
    <dbReference type="NCBI Taxonomy" id="1122208"/>
    <lineage>
        <taxon>Bacteria</taxon>
        <taxon>Pseudomonadati</taxon>
        <taxon>Bacteroidota</taxon>
        <taxon>Cytophagia</taxon>
        <taxon>Cytophagales</taxon>
        <taxon>Reichenbachiellaceae</taxon>
        <taxon>Marinoscillum</taxon>
    </lineage>
</organism>
<dbReference type="InterPro" id="IPR036291">
    <property type="entry name" value="NAD(P)-bd_dom_sf"/>
</dbReference>
<dbReference type="InterPro" id="IPR010099">
    <property type="entry name" value="SDR39U1"/>
</dbReference>
<keyword evidence="5" id="KW-1185">Reference proteome</keyword>
<dbReference type="InterPro" id="IPR013549">
    <property type="entry name" value="DUF1731"/>
</dbReference>
<dbReference type="EMBL" id="QREG01000005">
    <property type="protein sequence ID" value="REE00483.1"/>
    <property type="molecule type" value="Genomic_DNA"/>
</dbReference>
<dbReference type="Gene3D" id="3.40.50.720">
    <property type="entry name" value="NAD(P)-binding Rossmann-like Domain"/>
    <property type="match status" value="1"/>
</dbReference>
<accession>A0A3D9L4F0</accession>
<evidence type="ECO:0000259" key="3">
    <source>
        <dbReference type="Pfam" id="PF08338"/>
    </source>
</evidence>
<evidence type="ECO:0000313" key="4">
    <source>
        <dbReference type="EMBL" id="REE00483.1"/>
    </source>
</evidence>
<dbReference type="NCBIfam" id="TIGR01777">
    <property type="entry name" value="yfcH"/>
    <property type="match status" value="1"/>
</dbReference>
<comment type="caution">
    <text evidence="4">The sequence shown here is derived from an EMBL/GenBank/DDBJ whole genome shotgun (WGS) entry which is preliminary data.</text>
</comment>
<evidence type="ECO:0000259" key="2">
    <source>
        <dbReference type="Pfam" id="PF01370"/>
    </source>
</evidence>
<dbReference type="Pfam" id="PF01370">
    <property type="entry name" value="Epimerase"/>
    <property type="match status" value="1"/>
</dbReference>
<dbReference type="AlphaFoldDB" id="A0A3D9L4F0"/>
<proteinExistence type="inferred from homology"/>
<gene>
    <name evidence="4" type="ORF">C7460_105106</name>
</gene>
<comment type="similarity">
    <text evidence="1">Belongs to the NAD(P)-dependent epimerase/dehydratase family. SDR39U1 subfamily.</text>
</comment>
<feature type="domain" description="DUF1731" evidence="3">
    <location>
        <begin position="251"/>
        <end position="297"/>
    </location>
</feature>
<dbReference type="PANTHER" id="PTHR11092:SF0">
    <property type="entry name" value="EPIMERASE FAMILY PROTEIN SDR39U1"/>
    <property type="match status" value="1"/>
</dbReference>
<dbReference type="PANTHER" id="PTHR11092">
    <property type="entry name" value="SUGAR NUCLEOTIDE EPIMERASE RELATED"/>
    <property type="match status" value="1"/>
</dbReference>
<dbReference type="RefSeq" id="WP_115867483.1">
    <property type="nucleotide sequence ID" value="NZ_QREG01000005.1"/>
</dbReference>
<evidence type="ECO:0000256" key="1">
    <source>
        <dbReference type="ARBA" id="ARBA00009353"/>
    </source>
</evidence>